<keyword evidence="1" id="KW-1133">Transmembrane helix</keyword>
<dbReference type="Gene3D" id="1.10.3730.20">
    <property type="match status" value="2"/>
</dbReference>
<feature type="transmembrane region" description="Helical" evidence="1">
    <location>
        <begin position="172"/>
        <end position="192"/>
    </location>
</feature>
<evidence type="ECO:0000256" key="1">
    <source>
        <dbReference type="SAM" id="Phobius"/>
    </source>
</evidence>
<dbReference type="InterPro" id="IPR000620">
    <property type="entry name" value="EamA_dom"/>
</dbReference>
<dbReference type="EMBL" id="CP002581">
    <property type="protein sequence ID" value="AJK50405.1"/>
    <property type="molecule type" value="Genomic_DNA"/>
</dbReference>
<evidence type="ECO:0000313" key="3">
    <source>
        <dbReference type="EMBL" id="AJK50405.1"/>
    </source>
</evidence>
<feature type="transmembrane region" description="Helical" evidence="1">
    <location>
        <begin position="114"/>
        <end position="133"/>
    </location>
</feature>
<proteinExistence type="predicted"/>
<dbReference type="AlphaFoldDB" id="A0A0B6SAW5"/>
<dbReference type="InterPro" id="IPR037185">
    <property type="entry name" value="EmrE-like"/>
</dbReference>
<feature type="transmembrane region" description="Helical" evidence="1">
    <location>
        <begin position="6"/>
        <end position="23"/>
    </location>
</feature>
<reference evidence="4" key="1">
    <citation type="submission" date="2011-03" db="EMBL/GenBank/DDBJ databases">
        <authorList>
            <person name="Voget S."/>
            <person name="Streit W.R."/>
            <person name="Jaeger K.E."/>
            <person name="Daniel R."/>
        </authorList>
    </citation>
    <scope>NUCLEOTIDE SEQUENCE [LARGE SCALE GENOMIC DNA]</scope>
    <source>
        <strain evidence="4">PG1</strain>
    </source>
</reference>
<keyword evidence="1" id="KW-0472">Membrane</keyword>
<keyword evidence="4" id="KW-1185">Reference proteome</keyword>
<dbReference type="SUPFAM" id="SSF103481">
    <property type="entry name" value="Multidrug resistance efflux transporter EmrE"/>
    <property type="match status" value="2"/>
</dbReference>
<dbReference type="KEGG" id="bgp:BGL_2c23490"/>
<organism evidence="3 4">
    <name type="scientific">Burkholderia plantarii</name>
    <dbReference type="NCBI Taxonomy" id="41899"/>
    <lineage>
        <taxon>Bacteria</taxon>
        <taxon>Pseudomonadati</taxon>
        <taxon>Pseudomonadota</taxon>
        <taxon>Betaproteobacteria</taxon>
        <taxon>Burkholderiales</taxon>
        <taxon>Burkholderiaceae</taxon>
        <taxon>Burkholderia</taxon>
    </lineage>
</organism>
<feature type="domain" description="EamA" evidence="2">
    <location>
        <begin position="142"/>
        <end position="274"/>
    </location>
</feature>
<dbReference type="GO" id="GO:0016020">
    <property type="term" value="C:membrane"/>
    <property type="evidence" value="ECO:0007669"/>
    <property type="project" value="InterPro"/>
</dbReference>
<evidence type="ECO:0000313" key="4">
    <source>
        <dbReference type="Proteomes" id="UP000031838"/>
    </source>
</evidence>
<accession>A0A0B6SAW5</accession>
<name>A0A0B6SAW5_BURPL</name>
<feature type="transmembrane region" description="Helical" evidence="1">
    <location>
        <begin position="88"/>
        <end position="108"/>
    </location>
</feature>
<protein>
    <submittedName>
        <fullName evidence="3">Hypothetical membrane protein DUF6 family</fullName>
    </submittedName>
</protein>
<keyword evidence="1" id="KW-0812">Transmembrane</keyword>
<feature type="transmembrane region" description="Helical" evidence="1">
    <location>
        <begin position="142"/>
        <end position="166"/>
    </location>
</feature>
<sequence length="278" mass="28856">MTPPVIALVLFAAILHATWNAVLRSGVDRLWTLTVMSFATTAAALACAPWLPLPARASWPCLGLSALLQVGYSVFLAHAYQGAELGQVYPVVRGMVPLLVALGGYWWAGQRLDAGSLAGVLLISGGIASLVLGRRRIARRPLLAALTTSLFIAGYVTTDGVGARLAGDPRAYAVWIFVVYGVLMPAAFALHGRRLGTGHAWRETAKAAAGGVISMIGYTATVAALSLGPIGPVSALRETSIVFSLIIGWACLGERPTGQRIAAAAAVVVGAGCLTYHA</sequence>
<feature type="transmembrane region" description="Helical" evidence="1">
    <location>
        <begin position="57"/>
        <end position="76"/>
    </location>
</feature>
<dbReference type="HOGENOM" id="CLU_060016_3_0_4"/>
<gene>
    <name evidence="3" type="ORF">BGL_2c23490</name>
</gene>
<dbReference type="RefSeq" id="WP_042628694.1">
    <property type="nucleotide sequence ID" value="NZ_CP002581.1"/>
</dbReference>
<evidence type="ECO:0000259" key="2">
    <source>
        <dbReference type="Pfam" id="PF00892"/>
    </source>
</evidence>
<dbReference type="Pfam" id="PF00892">
    <property type="entry name" value="EamA"/>
    <property type="match status" value="1"/>
</dbReference>
<reference evidence="3 4" key="2">
    <citation type="journal article" date="2016" name="Appl. Microbiol. Biotechnol.">
        <title>Mutations improving production and secretion of extracellular lipase by Burkholderia glumae PG1.</title>
        <authorList>
            <person name="Knapp A."/>
            <person name="Voget S."/>
            <person name="Gao R."/>
            <person name="Zaburannyi N."/>
            <person name="Krysciak D."/>
            <person name="Breuer M."/>
            <person name="Hauer B."/>
            <person name="Streit W.R."/>
            <person name="Muller R."/>
            <person name="Daniel R."/>
            <person name="Jaeger K.E."/>
        </authorList>
    </citation>
    <scope>NUCLEOTIDE SEQUENCE [LARGE SCALE GENOMIC DNA]</scope>
    <source>
        <strain evidence="3 4">PG1</strain>
    </source>
</reference>
<dbReference type="Proteomes" id="UP000031838">
    <property type="component" value="Chromosome 2"/>
</dbReference>
<feature type="transmembrane region" description="Helical" evidence="1">
    <location>
        <begin position="30"/>
        <end position="51"/>
    </location>
</feature>
<feature type="transmembrane region" description="Helical" evidence="1">
    <location>
        <begin position="204"/>
        <end position="228"/>
    </location>
</feature>